<name>A0A7M7GBE4_NASVI</name>
<keyword evidence="3" id="KW-0808">Transferase</keyword>
<feature type="domain" description="N-acetyltransferase" evidence="11">
    <location>
        <begin position="717"/>
        <end position="864"/>
    </location>
</feature>
<keyword evidence="6" id="KW-0862">Zinc</keyword>
<feature type="compositionally biased region" description="Basic and acidic residues" evidence="10">
    <location>
        <begin position="212"/>
        <end position="221"/>
    </location>
</feature>
<dbReference type="InterPro" id="IPR028009">
    <property type="entry name" value="ESCO_Acetyltransf_dom"/>
</dbReference>
<keyword evidence="4" id="KW-0479">Metal-binding</keyword>
<keyword evidence="9" id="KW-0012">Acyltransferase</keyword>
<comment type="subcellular location">
    <subcellularLocation>
        <location evidence="1">Nucleus</location>
    </subcellularLocation>
</comment>
<keyword evidence="5" id="KW-0863">Zinc-finger</keyword>
<dbReference type="PANTHER" id="PTHR45884">
    <property type="entry name" value="N-ACETYLTRANSFERASE ECO"/>
    <property type="match status" value="1"/>
</dbReference>
<evidence type="ECO:0000256" key="2">
    <source>
        <dbReference type="ARBA" id="ARBA00005816"/>
    </source>
</evidence>
<evidence type="ECO:0000256" key="3">
    <source>
        <dbReference type="ARBA" id="ARBA00022679"/>
    </source>
</evidence>
<keyword evidence="8" id="KW-0131">Cell cycle</keyword>
<dbReference type="GO" id="GO:0061733">
    <property type="term" value="F:protein-lysine-acetyltransferase activity"/>
    <property type="evidence" value="ECO:0007669"/>
    <property type="project" value="TreeGrafter"/>
</dbReference>
<dbReference type="OrthoDB" id="428854at2759"/>
<evidence type="ECO:0000256" key="6">
    <source>
        <dbReference type="ARBA" id="ARBA00022833"/>
    </source>
</evidence>
<dbReference type="KEGG" id="nvi:100116260"/>
<dbReference type="Proteomes" id="UP000002358">
    <property type="component" value="Chromosome 3"/>
</dbReference>
<dbReference type="AlphaFoldDB" id="A0A7M7GBE4"/>
<feature type="region of interest" description="Disordered" evidence="10">
    <location>
        <begin position="1"/>
        <end position="37"/>
    </location>
</feature>
<dbReference type="PROSITE" id="PS51186">
    <property type="entry name" value="GNAT"/>
    <property type="match status" value="1"/>
</dbReference>
<dbReference type="Pfam" id="PF13878">
    <property type="entry name" value="zf-C2H2_3"/>
    <property type="match status" value="1"/>
</dbReference>
<evidence type="ECO:0000256" key="9">
    <source>
        <dbReference type="ARBA" id="ARBA00023315"/>
    </source>
</evidence>
<dbReference type="EnsemblMetazoa" id="XM_001600747">
    <property type="protein sequence ID" value="XP_001600797"/>
    <property type="gene ID" value="LOC100116260"/>
</dbReference>
<dbReference type="SMR" id="A0A7M7GBE4"/>
<dbReference type="GO" id="GO:0008270">
    <property type="term" value="F:zinc ion binding"/>
    <property type="evidence" value="ECO:0007669"/>
    <property type="project" value="UniProtKB-KW"/>
</dbReference>
<feature type="region of interest" description="Disordered" evidence="10">
    <location>
        <begin position="151"/>
        <end position="228"/>
    </location>
</feature>
<dbReference type="InParanoid" id="A0A7M7GBE4"/>
<dbReference type="InterPro" id="IPR028005">
    <property type="entry name" value="AcTrfase_ESCO_Znf_dom"/>
</dbReference>
<dbReference type="InterPro" id="IPR000182">
    <property type="entry name" value="GNAT_dom"/>
</dbReference>
<feature type="compositionally biased region" description="Basic residues" evidence="10">
    <location>
        <begin position="154"/>
        <end position="163"/>
    </location>
</feature>
<sequence length="864" mass="96207">MNEIVPESPDKETDAEDENTYVPETPQKDGSPQIKSPIIIPIPSLNRIRKSLGVLDNNVSVLEDNANIQSPKSRRGTENRIFTSASKKSTKLRSYRKGKHSNLHKVKVSLFHSRFKENEPEKPSFSVSAKSFYGSSCKKVPECYALAPVTVKPVSRHSSKKKRSPDAQPVVKKKSLAQPAAMKKHKRKGEINCGVGHGIKKPKRKRSSLKNDSMDSDKSLSDKQNSSVVEERIPIEAHIDQIENFDSNNVTESTTVETYDPKRKFFKHNRRTVEKPAKSSTTVSPLTESQDTDIPIHESIGKITCADKAIAVAEKPATKTTGCAGTIGHLGLCEKNGQLMIKPLISQKDIDDWNKLSAIDITDFDTSLTNISNLDSIDPVQDLLKELEDDWADTSVTQTVSMNAVNNFSKGSNNDIQDVNSGNENSSINLGLNNVINLPVEDLIPADSDLIEDADNSYESIVISLGLNDTVNLPMGNSLSESTTSIIESRKTNLSSYENMNKEIDQTATNSPSVLLNSSENENAVENIALKSVSQKDVSDLLSILQNEWSEDEEPTGNSTSVVSDTSFLLETNENVYNSTMFEENIVETTTNDTAESQNCGELSEQTSKKYYPLFSKGSSFGIVTDTSVKSKKMNENRVLVNHSSDPKQYQIDAGQKLFGISQCKKCQLLYHLGDKDDENAHIKYHNRWNKDLGLKFQGWKNEHIVFQDSNTKSKIILIEPSDPMNHRKKVLDILQIINQDLGIIELVSSDYVDDKAYLYVRNKSIIGLLISKRIHRAFKMIPEMSELNCCSSESSPAKCGINVIWTAEHHRRQGVATKLVDTLRANYFYGHIMSIDDIAFSIPTPSGKAFAEKYTKTSSFKVY</sequence>
<comment type="similarity">
    <text evidence="2">Belongs to the acetyltransferase family. ECO subfamily.</text>
</comment>
<evidence type="ECO:0000256" key="10">
    <source>
        <dbReference type="SAM" id="MobiDB-lite"/>
    </source>
</evidence>
<evidence type="ECO:0000313" key="12">
    <source>
        <dbReference type="EnsemblMetazoa" id="XP_001600797"/>
    </source>
</evidence>
<evidence type="ECO:0000256" key="4">
    <source>
        <dbReference type="ARBA" id="ARBA00022723"/>
    </source>
</evidence>
<evidence type="ECO:0000256" key="8">
    <source>
        <dbReference type="ARBA" id="ARBA00023306"/>
    </source>
</evidence>
<evidence type="ECO:0000256" key="5">
    <source>
        <dbReference type="ARBA" id="ARBA00022771"/>
    </source>
</evidence>
<dbReference type="Pfam" id="PF13880">
    <property type="entry name" value="Acetyltransf_13"/>
    <property type="match status" value="1"/>
</dbReference>
<evidence type="ECO:0000259" key="11">
    <source>
        <dbReference type="PROSITE" id="PS51186"/>
    </source>
</evidence>
<organism evidence="12 13">
    <name type="scientific">Nasonia vitripennis</name>
    <name type="common">Parasitic wasp</name>
    <dbReference type="NCBI Taxonomy" id="7425"/>
    <lineage>
        <taxon>Eukaryota</taxon>
        <taxon>Metazoa</taxon>
        <taxon>Ecdysozoa</taxon>
        <taxon>Arthropoda</taxon>
        <taxon>Hexapoda</taxon>
        <taxon>Insecta</taxon>
        <taxon>Pterygota</taxon>
        <taxon>Neoptera</taxon>
        <taxon>Endopterygota</taxon>
        <taxon>Hymenoptera</taxon>
        <taxon>Apocrita</taxon>
        <taxon>Proctotrupomorpha</taxon>
        <taxon>Chalcidoidea</taxon>
        <taxon>Pteromalidae</taxon>
        <taxon>Pteromalinae</taxon>
        <taxon>Nasonia</taxon>
    </lineage>
</organism>
<accession>A0A7M7GBE4</accession>
<keyword evidence="7" id="KW-0539">Nucleus</keyword>
<dbReference type="GO" id="GO:0007064">
    <property type="term" value="P:mitotic sister chromatid cohesion"/>
    <property type="evidence" value="ECO:0007669"/>
    <property type="project" value="TreeGrafter"/>
</dbReference>
<evidence type="ECO:0000256" key="7">
    <source>
        <dbReference type="ARBA" id="ARBA00023242"/>
    </source>
</evidence>
<dbReference type="GO" id="GO:0000785">
    <property type="term" value="C:chromatin"/>
    <property type="evidence" value="ECO:0007669"/>
    <property type="project" value="TreeGrafter"/>
</dbReference>
<dbReference type="GO" id="GO:0005634">
    <property type="term" value="C:nucleus"/>
    <property type="evidence" value="ECO:0007669"/>
    <property type="project" value="UniProtKB-SubCell"/>
</dbReference>
<evidence type="ECO:0000313" key="13">
    <source>
        <dbReference type="Proteomes" id="UP000002358"/>
    </source>
</evidence>
<protein>
    <recommendedName>
        <fullName evidence="11">N-acetyltransferase domain-containing protein</fullName>
    </recommendedName>
</protein>
<keyword evidence="13" id="KW-1185">Reference proteome</keyword>
<reference evidence="12" key="1">
    <citation type="submission" date="2021-01" db="UniProtKB">
        <authorList>
            <consortium name="EnsemblMetazoa"/>
        </authorList>
    </citation>
    <scope>IDENTIFICATION</scope>
</reference>
<dbReference type="PANTHER" id="PTHR45884:SF2">
    <property type="entry name" value="N-ACETYLTRANSFERASE ECO"/>
    <property type="match status" value="1"/>
</dbReference>
<feature type="compositionally biased region" description="Basic residues" evidence="10">
    <location>
        <begin position="198"/>
        <end position="208"/>
    </location>
</feature>
<evidence type="ECO:0000256" key="1">
    <source>
        <dbReference type="ARBA" id="ARBA00004123"/>
    </source>
</evidence>
<gene>
    <name evidence="12" type="primary">100116260</name>
</gene>
<proteinExistence type="inferred from homology"/>